<dbReference type="AlphaFoldDB" id="A0A9Q3PDG4"/>
<dbReference type="EMBL" id="AVOT02066131">
    <property type="protein sequence ID" value="MBW0558018.1"/>
    <property type="molecule type" value="Genomic_DNA"/>
</dbReference>
<evidence type="ECO:0000313" key="1">
    <source>
        <dbReference type="EMBL" id="MBW0558018.1"/>
    </source>
</evidence>
<reference evidence="1" key="1">
    <citation type="submission" date="2021-03" db="EMBL/GenBank/DDBJ databases">
        <title>Draft genome sequence of rust myrtle Austropuccinia psidii MF-1, a brazilian biotype.</title>
        <authorList>
            <person name="Quecine M.C."/>
            <person name="Pachon D.M.R."/>
            <person name="Bonatelli M.L."/>
            <person name="Correr F.H."/>
            <person name="Franceschini L.M."/>
            <person name="Leite T.F."/>
            <person name="Margarido G.R.A."/>
            <person name="Almeida C.A."/>
            <person name="Ferrarezi J.A."/>
            <person name="Labate C.A."/>
        </authorList>
    </citation>
    <scope>NUCLEOTIDE SEQUENCE</scope>
    <source>
        <strain evidence="1">MF-1</strain>
    </source>
</reference>
<dbReference type="Proteomes" id="UP000765509">
    <property type="component" value="Unassembled WGS sequence"/>
</dbReference>
<sequence length="123" mass="15044">MRFIEHHELSDEEIINEIEKYFQIVEESDKNLKETYHISFLERPLNNQEPYEWKNPEFIQQPPNEEEETESNLENEYNYLYLPYITFEDLYGDKAQDIFCEDKYLCHLPGEILNKIQFLELLT</sequence>
<organism evidence="1 2">
    <name type="scientific">Austropuccinia psidii MF-1</name>
    <dbReference type="NCBI Taxonomy" id="1389203"/>
    <lineage>
        <taxon>Eukaryota</taxon>
        <taxon>Fungi</taxon>
        <taxon>Dikarya</taxon>
        <taxon>Basidiomycota</taxon>
        <taxon>Pucciniomycotina</taxon>
        <taxon>Pucciniomycetes</taxon>
        <taxon>Pucciniales</taxon>
        <taxon>Sphaerophragmiaceae</taxon>
        <taxon>Austropuccinia</taxon>
    </lineage>
</organism>
<proteinExistence type="predicted"/>
<accession>A0A9Q3PDG4</accession>
<protein>
    <submittedName>
        <fullName evidence="1">Uncharacterized protein</fullName>
    </submittedName>
</protein>
<evidence type="ECO:0000313" key="2">
    <source>
        <dbReference type="Proteomes" id="UP000765509"/>
    </source>
</evidence>
<keyword evidence="2" id="KW-1185">Reference proteome</keyword>
<gene>
    <name evidence="1" type="ORF">O181_097733</name>
</gene>
<comment type="caution">
    <text evidence="1">The sequence shown here is derived from an EMBL/GenBank/DDBJ whole genome shotgun (WGS) entry which is preliminary data.</text>
</comment>
<name>A0A9Q3PDG4_9BASI</name>